<feature type="transmembrane region" description="Helical" evidence="7">
    <location>
        <begin position="168"/>
        <end position="187"/>
    </location>
</feature>
<feature type="transmembrane region" description="Helical" evidence="7">
    <location>
        <begin position="349"/>
        <end position="369"/>
    </location>
</feature>
<organism evidence="9 10">
    <name type="scientific">Glutamicibacter mishrai</name>
    <dbReference type="NCBI Taxonomy" id="1775880"/>
    <lineage>
        <taxon>Bacteria</taxon>
        <taxon>Bacillati</taxon>
        <taxon>Actinomycetota</taxon>
        <taxon>Actinomycetes</taxon>
        <taxon>Micrococcales</taxon>
        <taxon>Micrococcaceae</taxon>
        <taxon>Glutamicibacter</taxon>
    </lineage>
</organism>
<feature type="transmembrane region" description="Helical" evidence="7">
    <location>
        <begin position="144"/>
        <end position="162"/>
    </location>
</feature>
<feature type="transmembrane region" description="Helical" evidence="7">
    <location>
        <begin position="251"/>
        <end position="272"/>
    </location>
</feature>
<keyword evidence="6 7" id="KW-0472">Membrane</keyword>
<keyword evidence="4 7" id="KW-0812">Transmembrane</keyword>
<feature type="transmembrane region" description="Helical" evidence="7">
    <location>
        <begin position="12"/>
        <end position="38"/>
    </location>
</feature>
<keyword evidence="5 7" id="KW-1133">Transmembrane helix</keyword>
<dbReference type="PANTHER" id="PTHR23517:SF2">
    <property type="entry name" value="MULTIDRUG RESISTANCE PROTEIN MDTH"/>
    <property type="match status" value="1"/>
</dbReference>
<reference evidence="9 10" key="1">
    <citation type="submission" date="2018-09" db="EMBL/GenBank/DDBJ databases">
        <title>Glutamicibacter mishrai S5-52T (LMG 29155T = KCTC 39846T).</title>
        <authorList>
            <person name="Das S.K."/>
        </authorList>
    </citation>
    <scope>NUCLEOTIDE SEQUENCE [LARGE SCALE GENOMIC DNA]</scope>
    <source>
        <strain evidence="9 10">S5-52</strain>
    </source>
</reference>
<evidence type="ECO:0000313" key="10">
    <source>
        <dbReference type="Proteomes" id="UP000502331"/>
    </source>
</evidence>
<feature type="transmembrane region" description="Helical" evidence="7">
    <location>
        <begin position="375"/>
        <end position="395"/>
    </location>
</feature>
<feature type="domain" description="Major facilitator superfamily (MFS) profile" evidence="8">
    <location>
        <begin position="10"/>
        <end position="400"/>
    </location>
</feature>
<keyword evidence="2" id="KW-0813">Transport</keyword>
<feature type="transmembrane region" description="Helical" evidence="7">
    <location>
        <begin position="44"/>
        <end position="69"/>
    </location>
</feature>
<dbReference type="GO" id="GO:0005886">
    <property type="term" value="C:plasma membrane"/>
    <property type="evidence" value="ECO:0007669"/>
    <property type="project" value="UniProtKB-SubCell"/>
</dbReference>
<accession>A0A6H0SKG1</accession>
<evidence type="ECO:0000256" key="3">
    <source>
        <dbReference type="ARBA" id="ARBA00022475"/>
    </source>
</evidence>
<protein>
    <submittedName>
        <fullName evidence="9">MFS transporter</fullName>
    </submittedName>
</protein>
<sequence length="414" mass="44156">MENALKSLENTRGVALAAFTDSFGSGLVSALSVLYFALLTNLPLAEIGLATATGALIALPLGVMGGWICDRFSSKFGMVMNNVLAAAGFCIYLIADNFALVLSAVLLVSIGDRIYWAAWTSYIHDLSAGRPYEKIFARLESIKMAAMGSGAGLAAIVLAISAATGARWLIIINVLLTVAAAVIYALAPSPVKELDLNKTADPQSAKPNVKALFTQPGFWGLMFGQFFLAPIMVLPTAVLSVHFVVTWDMNPAVAAVLFGINAGLVALAQPWLTHKIRYIRRAVLISWSSFLLAVMLILVAIMPPLSGIAAWLFVIYVGVILAVADMLYMPATNALMAEMPPRNIRGVSISIFQTSMAVGIALYPALLGLLETNALLLWAITCASILLGALAYWTATLKAPQHLRVSETRENIAL</sequence>
<evidence type="ECO:0000259" key="8">
    <source>
        <dbReference type="PROSITE" id="PS50850"/>
    </source>
</evidence>
<dbReference type="InterPro" id="IPR020846">
    <property type="entry name" value="MFS_dom"/>
</dbReference>
<dbReference type="PANTHER" id="PTHR23517">
    <property type="entry name" value="RESISTANCE PROTEIN MDTM, PUTATIVE-RELATED-RELATED"/>
    <property type="match status" value="1"/>
</dbReference>
<keyword evidence="3" id="KW-1003">Cell membrane</keyword>
<proteinExistence type="predicted"/>
<dbReference type="Gene3D" id="1.20.1250.20">
    <property type="entry name" value="MFS general substrate transporter like domains"/>
    <property type="match status" value="1"/>
</dbReference>
<dbReference type="Pfam" id="PF07690">
    <property type="entry name" value="MFS_1"/>
    <property type="match status" value="1"/>
</dbReference>
<keyword evidence="10" id="KW-1185">Reference proteome</keyword>
<evidence type="ECO:0000256" key="6">
    <source>
        <dbReference type="ARBA" id="ARBA00023136"/>
    </source>
</evidence>
<comment type="subcellular location">
    <subcellularLocation>
        <location evidence="1">Cell membrane</location>
        <topology evidence="1">Multi-pass membrane protein</topology>
    </subcellularLocation>
</comment>
<evidence type="ECO:0000256" key="5">
    <source>
        <dbReference type="ARBA" id="ARBA00022989"/>
    </source>
</evidence>
<evidence type="ECO:0000313" key="9">
    <source>
        <dbReference type="EMBL" id="QIV86899.1"/>
    </source>
</evidence>
<feature type="transmembrane region" description="Helical" evidence="7">
    <location>
        <begin position="218"/>
        <end position="245"/>
    </location>
</feature>
<dbReference type="Proteomes" id="UP000502331">
    <property type="component" value="Chromosome"/>
</dbReference>
<evidence type="ECO:0000256" key="7">
    <source>
        <dbReference type="SAM" id="Phobius"/>
    </source>
</evidence>
<gene>
    <name evidence="9" type="ORF">D3791_07000</name>
</gene>
<evidence type="ECO:0000256" key="1">
    <source>
        <dbReference type="ARBA" id="ARBA00004651"/>
    </source>
</evidence>
<dbReference type="InterPro" id="IPR036259">
    <property type="entry name" value="MFS_trans_sf"/>
</dbReference>
<evidence type="ECO:0000256" key="2">
    <source>
        <dbReference type="ARBA" id="ARBA00022448"/>
    </source>
</evidence>
<dbReference type="PROSITE" id="PS50850">
    <property type="entry name" value="MFS"/>
    <property type="match status" value="1"/>
</dbReference>
<dbReference type="InterPro" id="IPR050171">
    <property type="entry name" value="MFS_Transporters"/>
</dbReference>
<evidence type="ECO:0000256" key="4">
    <source>
        <dbReference type="ARBA" id="ARBA00022692"/>
    </source>
</evidence>
<dbReference type="InterPro" id="IPR011701">
    <property type="entry name" value="MFS"/>
</dbReference>
<dbReference type="EMBL" id="CP032549">
    <property type="protein sequence ID" value="QIV86899.1"/>
    <property type="molecule type" value="Genomic_DNA"/>
</dbReference>
<name>A0A6H0SKG1_9MICC</name>
<feature type="transmembrane region" description="Helical" evidence="7">
    <location>
        <begin position="284"/>
        <end position="302"/>
    </location>
</feature>
<dbReference type="AlphaFoldDB" id="A0A6H0SKG1"/>
<feature type="transmembrane region" description="Helical" evidence="7">
    <location>
        <begin position="308"/>
        <end position="328"/>
    </location>
</feature>
<dbReference type="GO" id="GO:0022857">
    <property type="term" value="F:transmembrane transporter activity"/>
    <property type="evidence" value="ECO:0007669"/>
    <property type="project" value="InterPro"/>
</dbReference>
<dbReference type="SUPFAM" id="SSF103473">
    <property type="entry name" value="MFS general substrate transporter"/>
    <property type="match status" value="1"/>
</dbReference>